<comment type="caution">
    <text evidence="1">The sequence shown here is derived from an EMBL/GenBank/DDBJ whole genome shotgun (WGS) entry which is preliminary data.</text>
</comment>
<dbReference type="InterPro" id="IPR016024">
    <property type="entry name" value="ARM-type_fold"/>
</dbReference>
<dbReference type="PANTHER" id="PTHR34070">
    <property type="entry name" value="ARMADILLO-TYPE FOLD"/>
    <property type="match status" value="1"/>
</dbReference>
<organism evidence="1 2">
    <name type="scientific">Hominiventricola aquisgranensis</name>
    <dbReference type="NCBI Taxonomy" id="3133164"/>
    <lineage>
        <taxon>Bacteria</taxon>
        <taxon>Bacillati</taxon>
        <taxon>Bacillota</taxon>
        <taxon>Clostridia</taxon>
        <taxon>Lachnospirales</taxon>
        <taxon>Lachnospiraceae</taxon>
        <taxon>Hominiventricola</taxon>
    </lineage>
</organism>
<dbReference type="InterPro" id="IPR014825">
    <property type="entry name" value="DNA_alkylation"/>
</dbReference>
<keyword evidence="2" id="KW-1185">Reference proteome</keyword>
<gene>
    <name evidence="1" type="ORF">WMO62_06020</name>
</gene>
<accession>A0ABV1HZP4</accession>
<dbReference type="Pfam" id="PF08713">
    <property type="entry name" value="DNA_alkylation"/>
    <property type="match status" value="1"/>
</dbReference>
<evidence type="ECO:0000313" key="2">
    <source>
        <dbReference type="Proteomes" id="UP001470288"/>
    </source>
</evidence>
<dbReference type="PANTHER" id="PTHR34070:SF1">
    <property type="entry name" value="DNA ALKYLATION REPAIR PROTEIN"/>
    <property type="match status" value="1"/>
</dbReference>
<proteinExistence type="predicted"/>
<dbReference type="CDD" id="cd06561">
    <property type="entry name" value="AlkD_like"/>
    <property type="match status" value="1"/>
</dbReference>
<evidence type="ECO:0000313" key="1">
    <source>
        <dbReference type="EMBL" id="MEQ2578402.1"/>
    </source>
</evidence>
<reference evidence="1 2" key="1">
    <citation type="submission" date="2024-03" db="EMBL/GenBank/DDBJ databases">
        <title>Human intestinal bacterial collection.</title>
        <authorList>
            <person name="Pauvert C."/>
            <person name="Hitch T.C.A."/>
            <person name="Clavel T."/>
        </authorList>
    </citation>
    <scope>NUCLEOTIDE SEQUENCE [LARGE SCALE GENOMIC DNA]</scope>
    <source>
        <strain evidence="1 2">CLA-AA-H78B</strain>
    </source>
</reference>
<dbReference type="Gene3D" id="1.25.10.90">
    <property type="match status" value="1"/>
</dbReference>
<protein>
    <submittedName>
        <fullName evidence="1">DNA alkylation repair protein</fullName>
    </submittedName>
</protein>
<dbReference type="EMBL" id="JBBMFC010000008">
    <property type="protein sequence ID" value="MEQ2578402.1"/>
    <property type="molecule type" value="Genomic_DNA"/>
</dbReference>
<dbReference type="RefSeq" id="WP_349144124.1">
    <property type="nucleotide sequence ID" value="NZ_JBBMFC010000008.1"/>
</dbReference>
<dbReference type="SUPFAM" id="SSF48371">
    <property type="entry name" value="ARM repeat"/>
    <property type="match status" value="1"/>
</dbReference>
<name>A0ABV1HZP4_9FIRM</name>
<sequence length="225" mass="27010">MIQQQIFALQDKPYGEFQSRLLPTIAKKRIIGVRIPVMRKLAKQLTKEDPEAVQAFLEELPHTYYDEDILHAILISEIKDYDRCIRETDRFLPYIDNWAVCDIMSPKVFKRHRSELIEKIRGWSASEHTYTCRFGMEMLMSFYLDEDFRPEYLEIPAQVQSEEYYVNMMIAWFFATALAKQWDAAFPYIHENRLSVWVHNKTIQKARESYRITDEQKQILKELKR</sequence>
<dbReference type="Proteomes" id="UP001470288">
    <property type="component" value="Unassembled WGS sequence"/>
</dbReference>